<accession>A0A820LPR0</accession>
<proteinExistence type="predicted"/>
<dbReference type="Proteomes" id="UP000663844">
    <property type="component" value="Unassembled WGS sequence"/>
</dbReference>
<name>A0A820LPR0_9BILA</name>
<comment type="caution">
    <text evidence="1">The sequence shown here is derived from an EMBL/GenBank/DDBJ whole genome shotgun (WGS) entry which is preliminary data.</text>
</comment>
<dbReference type="EMBL" id="CAJOAZ010021860">
    <property type="protein sequence ID" value="CAF4360210.1"/>
    <property type="molecule type" value="Genomic_DNA"/>
</dbReference>
<gene>
    <name evidence="1" type="ORF">OXD698_LOCUS49264</name>
</gene>
<dbReference type="AlphaFoldDB" id="A0A820LPR0"/>
<evidence type="ECO:0000313" key="2">
    <source>
        <dbReference type="Proteomes" id="UP000663844"/>
    </source>
</evidence>
<sequence length="55" mass="6650">NAFIKEPLMEWMEHALKTSKQITQSGMFNKDKNMNYIWVYPPEIASRYMKVLQIR</sequence>
<evidence type="ECO:0000313" key="1">
    <source>
        <dbReference type="EMBL" id="CAF4360210.1"/>
    </source>
</evidence>
<reference evidence="1" key="1">
    <citation type="submission" date="2021-02" db="EMBL/GenBank/DDBJ databases">
        <authorList>
            <person name="Nowell W R."/>
        </authorList>
    </citation>
    <scope>NUCLEOTIDE SEQUENCE</scope>
</reference>
<protein>
    <submittedName>
        <fullName evidence="1">Uncharacterized protein</fullName>
    </submittedName>
</protein>
<organism evidence="1 2">
    <name type="scientific">Adineta steineri</name>
    <dbReference type="NCBI Taxonomy" id="433720"/>
    <lineage>
        <taxon>Eukaryota</taxon>
        <taxon>Metazoa</taxon>
        <taxon>Spiralia</taxon>
        <taxon>Gnathifera</taxon>
        <taxon>Rotifera</taxon>
        <taxon>Eurotatoria</taxon>
        <taxon>Bdelloidea</taxon>
        <taxon>Adinetida</taxon>
        <taxon>Adinetidae</taxon>
        <taxon>Adineta</taxon>
    </lineage>
</organism>
<feature type="non-terminal residue" evidence="1">
    <location>
        <position position="1"/>
    </location>
</feature>